<dbReference type="Gene3D" id="1.10.3730.20">
    <property type="match status" value="1"/>
</dbReference>
<feature type="transmembrane region" description="Helical" evidence="1">
    <location>
        <begin position="12"/>
        <end position="28"/>
    </location>
</feature>
<organism evidence="2">
    <name type="scientific">marine sediment metagenome</name>
    <dbReference type="NCBI Taxonomy" id="412755"/>
    <lineage>
        <taxon>unclassified sequences</taxon>
        <taxon>metagenomes</taxon>
        <taxon>ecological metagenomes</taxon>
    </lineage>
</organism>
<comment type="caution">
    <text evidence="2">The sequence shown here is derived from an EMBL/GenBank/DDBJ whole genome shotgun (WGS) entry which is preliminary data.</text>
</comment>
<dbReference type="EMBL" id="LAZR01001215">
    <property type="protein sequence ID" value="KKN48567.1"/>
    <property type="molecule type" value="Genomic_DNA"/>
</dbReference>
<reference evidence="2" key="1">
    <citation type="journal article" date="2015" name="Nature">
        <title>Complex archaea that bridge the gap between prokaryotes and eukaryotes.</title>
        <authorList>
            <person name="Spang A."/>
            <person name="Saw J.H."/>
            <person name="Jorgensen S.L."/>
            <person name="Zaremba-Niedzwiedzka K."/>
            <person name="Martijn J."/>
            <person name="Lind A.E."/>
            <person name="van Eijk R."/>
            <person name="Schleper C."/>
            <person name="Guy L."/>
            <person name="Ettema T.J."/>
        </authorList>
    </citation>
    <scope>NUCLEOTIDE SEQUENCE</scope>
</reference>
<name>A0A0F9RFZ1_9ZZZZ</name>
<dbReference type="AlphaFoldDB" id="A0A0F9RFZ1"/>
<keyword evidence="1" id="KW-0472">Membrane</keyword>
<feature type="transmembrane region" description="Helical" evidence="1">
    <location>
        <begin position="64"/>
        <end position="82"/>
    </location>
</feature>
<gene>
    <name evidence="2" type="ORF">LCGC14_0651540</name>
</gene>
<feature type="transmembrane region" description="Helical" evidence="1">
    <location>
        <begin position="91"/>
        <end position="109"/>
    </location>
</feature>
<evidence type="ECO:0000313" key="2">
    <source>
        <dbReference type="EMBL" id="KKN48567.1"/>
    </source>
</evidence>
<sequence>MVQFFNAVPWWMYSIIANVAIAFVEYTNRTAKFEHFGEQIWAMWPLILISQFGLFYTWRDGPSFMYAWAFFTTGNIMCRVVSSHFFVGEKLTMTVGFGIALIILGGHFVREGIIK</sequence>
<keyword evidence="1" id="KW-0812">Transmembrane</keyword>
<evidence type="ECO:0000256" key="1">
    <source>
        <dbReference type="SAM" id="Phobius"/>
    </source>
</evidence>
<feature type="transmembrane region" description="Helical" evidence="1">
    <location>
        <begin position="40"/>
        <end position="58"/>
    </location>
</feature>
<keyword evidence="1" id="KW-1133">Transmembrane helix</keyword>
<evidence type="ECO:0008006" key="3">
    <source>
        <dbReference type="Google" id="ProtNLM"/>
    </source>
</evidence>
<proteinExistence type="predicted"/>
<protein>
    <recommendedName>
        <fullName evidence="3">EamA domain-containing protein</fullName>
    </recommendedName>
</protein>
<accession>A0A0F9RFZ1</accession>